<organism evidence="3 4">
    <name type="scientific">Aristolochia fimbriata</name>
    <name type="common">White veined hardy Dutchman's pipe vine</name>
    <dbReference type="NCBI Taxonomy" id="158543"/>
    <lineage>
        <taxon>Eukaryota</taxon>
        <taxon>Viridiplantae</taxon>
        <taxon>Streptophyta</taxon>
        <taxon>Embryophyta</taxon>
        <taxon>Tracheophyta</taxon>
        <taxon>Spermatophyta</taxon>
        <taxon>Magnoliopsida</taxon>
        <taxon>Magnoliidae</taxon>
        <taxon>Piperales</taxon>
        <taxon>Aristolochiaceae</taxon>
        <taxon>Aristolochia</taxon>
    </lineage>
</organism>
<protein>
    <recommendedName>
        <fullName evidence="2">LsmAD domain-containing protein</fullName>
    </recommendedName>
</protein>
<dbReference type="PANTHER" id="PTHR12854">
    <property type="entry name" value="ATAXIN 2-RELATED"/>
    <property type="match status" value="1"/>
</dbReference>
<feature type="compositionally biased region" description="Basic and acidic residues" evidence="1">
    <location>
        <begin position="19"/>
        <end position="33"/>
    </location>
</feature>
<comment type="caution">
    <text evidence="3">The sequence shown here is derived from an EMBL/GenBank/DDBJ whole genome shotgun (WGS) entry which is preliminary data.</text>
</comment>
<dbReference type="EMBL" id="JAINDJ010000002">
    <property type="protein sequence ID" value="KAG9457714.1"/>
    <property type="molecule type" value="Genomic_DNA"/>
</dbReference>
<dbReference type="InterPro" id="IPR025852">
    <property type="entry name" value="SM_dom_ATX"/>
</dbReference>
<proteinExistence type="predicted"/>
<evidence type="ECO:0000313" key="3">
    <source>
        <dbReference type="EMBL" id="KAG9457714.1"/>
    </source>
</evidence>
<dbReference type="Pfam" id="PF14438">
    <property type="entry name" value="SM-ATX"/>
    <property type="match status" value="1"/>
</dbReference>
<name>A0AAV7FAT6_ARIFI</name>
<feature type="domain" description="LsmAD" evidence="2">
    <location>
        <begin position="221"/>
        <end position="292"/>
    </location>
</feature>
<dbReference type="Proteomes" id="UP000825729">
    <property type="component" value="Unassembled WGS sequence"/>
</dbReference>
<evidence type="ECO:0000259" key="2">
    <source>
        <dbReference type="SMART" id="SM01272"/>
    </source>
</evidence>
<dbReference type="GO" id="GO:0034063">
    <property type="term" value="P:stress granule assembly"/>
    <property type="evidence" value="ECO:0007669"/>
    <property type="project" value="TreeGrafter"/>
</dbReference>
<dbReference type="GO" id="GO:0010494">
    <property type="term" value="C:cytoplasmic stress granule"/>
    <property type="evidence" value="ECO:0007669"/>
    <property type="project" value="TreeGrafter"/>
</dbReference>
<dbReference type="GO" id="GO:0003729">
    <property type="term" value="F:mRNA binding"/>
    <property type="evidence" value="ECO:0007669"/>
    <property type="project" value="TreeGrafter"/>
</dbReference>
<feature type="region of interest" description="Disordered" evidence="1">
    <location>
        <begin position="298"/>
        <end position="362"/>
    </location>
</feature>
<feature type="compositionally biased region" description="Low complexity" evidence="1">
    <location>
        <begin position="431"/>
        <end position="446"/>
    </location>
</feature>
<feature type="compositionally biased region" description="Polar residues" evidence="1">
    <location>
        <begin position="447"/>
        <end position="456"/>
    </location>
</feature>
<dbReference type="AlphaFoldDB" id="A0AAV7FAT6"/>
<accession>A0AAV7FAT6</accession>
<feature type="region of interest" description="Disordered" evidence="1">
    <location>
        <begin position="384"/>
        <end position="542"/>
    </location>
</feature>
<dbReference type="InterPro" id="IPR045117">
    <property type="entry name" value="ATXN2-like"/>
</dbReference>
<dbReference type="InterPro" id="IPR009604">
    <property type="entry name" value="LsmAD_domain"/>
</dbReference>
<sequence length="631" mass="68635">MSLQPAMQPRTSTNGFGRRRVDKEMGSRLDSKSHPVRSSSSSFGNAGAMNGSKVGGFESPSRERLIFLTTCLIGHSVEVQVKNGSVFSGIFHATNNDRDFGIILKMARLVKDGSLRGPKSQPDSVSKPPSKTLVIPAKELVQVIAKDVLLSGDGLINGYVREKQQDIMIDSFISQSSYVEERELERWTPDQDDPQCPELENIFDGPWNRKWDQFETNEALFGVKSTFDEELYTTKLERGPQMREIEREASRIAREIEGEETEDLHLAEERGLCMYDDFELDEEARYSSVFREVDDGRYEENDDTKLDSQNTETFGGSTNSSIRRTFSDMMKSSEGAQVSPSCSVDDVADSQRHAAGSVHSSRSADHVLDALDSILITADTQSRLNESLSTDRSKDLAERKSISEDAQSSKPEDMLSISNPKKGSLDKGGLSPSATAYAPSSTSSSSQERVNPSNEASEAGGSVKATKQPVGHRGRPGSSTSSTSEYAGATSALSGPGLSPSSSVGSLSSEKSLLNPNAKEFKLNPNAKSFTPSSPSFRPPTPGPEGSFYYPANMAAVSHMHGVPLGVGIGPSFGGNQPVIYSPQGAPLQTHGGYVHPSGPLYGQQMFVSQPRQVLYMPTYPHEMQYKGRDF</sequence>
<dbReference type="Pfam" id="PF06741">
    <property type="entry name" value="LsmAD"/>
    <property type="match status" value="1"/>
</dbReference>
<feature type="compositionally biased region" description="Polar residues" evidence="1">
    <location>
        <begin position="307"/>
        <end position="324"/>
    </location>
</feature>
<evidence type="ECO:0000313" key="4">
    <source>
        <dbReference type="Proteomes" id="UP000825729"/>
    </source>
</evidence>
<dbReference type="PANTHER" id="PTHR12854:SF7">
    <property type="entry name" value="ATAXIN-2 HOMOLOG"/>
    <property type="match status" value="1"/>
</dbReference>
<feature type="compositionally biased region" description="Low complexity" evidence="1">
    <location>
        <begin position="478"/>
        <end position="514"/>
    </location>
</feature>
<dbReference type="SMART" id="SM01272">
    <property type="entry name" value="LsmAD"/>
    <property type="match status" value="1"/>
</dbReference>
<feature type="compositionally biased region" description="Polar residues" evidence="1">
    <location>
        <begin position="1"/>
        <end position="15"/>
    </location>
</feature>
<evidence type="ECO:0000256" key="1">
    <source>
        <dbReference type="SAM" id="MobiDB-lite"/>
    </source>
</evidence>
<keyword evidence="4" id="KW-1185">Reference proteome</keyword>
<reference evidence="3 4" key="1">
    <citation type="submission" date="2021-07" db="EMBL/GenBank/DDBJ databases">
        <title>The Aristolochia fimbriata genome: insights into angiosperm evolution, floral development and chemical biosynthesis.</title>
        <authorList>
            <person name="Jiao Y."/>
        </authorList>
    </citation>
    <scope>NUCLEOTIDE SEQUENCE [LARGE SCALE GENOMIC DNA]</scope>
    <source>
        <strain evidence="3">IBCAS-2021</strain>
        <tissue evidence="3">Leaf</tissue>
    </source>
</reference>
<gene>
    <name evidence="3" type="ORF">H6P81_002222</name>
</gene>
<feature type="compositionally biased region" description="Basic and acidic residues" evidence="1">
    <location>
        <begin position="389"/>
        <end position="403"/>
    </location>
</feature>
<feature type="region of interest" description="Disordered" evidence="1">
    <location>
        <begin position="1"/>
        <end position="48"/>
    </location>
</feature>